<accession>A0A1B1YDM3</accession>
<protein>
    <recommendedName>
        <fullName evidence="4">DUF3892 domain-containing protein</fullName>
    </recommendedName>
</protein>
<dbReference type="EMBL" id="CP014672">
    <property type="protein sequence ID" value="ANW98866.1"/>
    <property type="molecule type" value="Genomic_DNA"/>
</dbReference>
<proteinExistence type="predicted"/>
<name>A0A1B1YDM3_THEST</name>
<evidence type="ECO:0000256" key="1">
    <source>
        <dbReference type="SAM" id="MobiDB-lite"/>
    </source>
</evidence>
<gene>
    <name evidence="2" type="ORF">CSTERTH_07435</name>
</gene>
<reference evidence="2 3" key="1">
    <citation type="submission" date="2016-02" db="EMBL/GenBank/DDBJ databases">
        <title>Comparison of Clostridium stercorarium subspecies using comparative genomics and transcriptomics.</title>
        <authorList>
            <person name="Schellenberg J."/>
            <person name="Thallinger G."/>
            <person name="Levin D.B."/>
            <person name="Zhang X."/>
            <person name="Alvare G."/>
            <person name="Fristensky B."/>
            <person name="Sparling R."/>
        </authorList>
    </citation>
    <scope>NUCLEOTIDE SEQUENCE [LARGE SCALE GENOMIC DNA]</scope>
    <source>
        <strain evidence="2 3">DSM 2910</strain>
    </source>
</reference>
<evidence type="ECO:0000313" key="2">
    <source>
        <dbReference type="EMBL" id="ANW98866.1"/>
    </source>
</evidence>
<dbReference type="Pfam" id="PF13031">
    <property type="entry name" value="DUF3892"/>
    <property type="match status" value="1"/>
</dbReference>
<organism evidence="2 3">
    <name type="scientific">Thermoclostridium stercorarium subsp. thermolacticum DSM 2910</name>
    <dbReference type="NCBI Taxonomy" id="1121336"/>
    <lineage>
        <taxon>Bacteria</taxon>
        <taxon>Bacillati</taxon>
        <taxon>Bacillota</taxon>
        <taxon>Clostridia</taxon>
        <taxon>Eubacteriales</taxon>
        <taxon>Oscillospiraceae</taxon>
        <taxon>Thermoclostridium</taxon>
    </lineage>
</organism>
<feature type="region of interest" description="Disordered" evidence="1">
    <location>
        <begin position="55"/>
        <end position="74"/>
    </location>
</feature>
<feature type="compositionally biased region" description="Low complexity" evidence="1">
    <location>
        <begin position="60"/>
        <end position="74"/>
    </location>
</feature>
<dbReference type="AlphaFoldDB" id="A0A1B1YDM3"/>
<sequence>MGSKIQKVKKNEDGDITAVMLDDGNVYAIDEAIRMAKNGQIEGVIVGRAKNGREYLRSQPNGNPNDNLDNLPLM</sequence>
<dbReference type="Proteomes" id="UP000092971">
    <property type="component" value="Chromosome"/>
</dbReference>
<evidence type="ECO:0000313" key="3">
    <source>
        <dbReference type="Proteomes" id="UP000092971"/>
    </source>
</evidence>
<dbReference type="OrthoDB" id="1911032at2"/>
<evidence type="ECO:0008006" key="4">
    <source>
        <dbReference type="Google" id="ProtNLM"/>
    </source>
</evidence>
<dbReference type="RefSeq" id="WP_015485009.1">
    <property type="nucleotide sequence ID" value="NZ_CP014672.1"/>
</dbReference>
<dbReference type="InterPro" id="IPR024997">
    <property type="entry name" value="DUF3892"/>
</dbReference>